<dbReference type="CDD" id="cd21143">
    <property type="entry name" value="Cas5fv"/>
    <property type="match status" value="1"/>
</dbReference>
<accession>A0ABS0BV45</accession>
<proteinExistence type="predicted"/>
<feature type="domain" description="Cas5fv helical" evidence="1">
    <location>
        <begin position="108"/>
        <end position="259"/>
    </location>
</feature>
<evidence type="ECO:0000313" key="2">
    <source>
        <dbReference type="EMBL" id="MBF6057701.1"/>
    </source>
</evidence>
<organism evidence="2 3">
    <name type="scientific">Thiomicrorhabdus heinhorstiae</name>
    <dbReference type="NCBI Taxonomy" id="2748010"/>
    <lineage>
        <taxon>Bacteria</taxon>
        <taxon>Pseudomonadati</taxon>
        <taxon>Pseudomonadota</taxon>
        <taxon>Gammaproteobacteria</taxon>
        <taxon>Thiotrichales</taxon>
        <taxon>Piscirickettsiaceae</taxon>
        <taxon>Thiomicrorhabdus</taxon>
    </lineage>
</organism>
<dbReference type="InterPro" id="IPR045374">
    <property type="entry name" value="Cas5fv_helical"/>
</dbReference>
<comment type="caution">
    <text evidence="2">The sequence shown here is derived from an EMBL/GenBank/DDBJ whole genome shotgun (WGS) entry which is preliminary data.</text>
</comment>
<reference evidence="2 3" key="1">
    <citation type="submission" date="2020-06" db="EMBL/GenBank/DDBJ databases">
        <authorList>
            <person name="Scott K."/>
        </authorList>
    </citation>
    <scope>NUCLEOTIDE SEQUENCE [LARGE SCALE GENOMIC DNA]</scope>
    <source>
        <strain evidence="2 3">HH1</strain>
    </source>
</reference>
<sequence length="335" mass="37830">MEIIIEYESSWRNSFLDGSNNEPLPKEGRKYIGSGRALEDSKNFLKREITIDTVLGILSRLIGDQRKLYQARASDNFYFFEIEDKTSWEDQADYWNETVYLRNMSGNFDQNSFTGSLKLNDPRLKSDYSQQLWGVLKLSPAELLDFFNGKKHVDEKIELTPFAILNAFQDIKAYKVPELEEQAIEVAESLKVQFDKSNAIGKNGKVKWESLYCTALYLQVTKLTNQFDMSSATTPRGAISGISFNGLTPKGFLSSFTTTGVMKKVWGNPYIMKERGIKGEGNRTSMLQKARGKLIITLDISKEAAKELSSLIDNAGVSSFYLGKKGLAYVTSIRV</sequence>
<dbReference type="Proteomes" id="UP001193680">
    <property type="component" value="Unassembled WGS sequence"/>
</dbReference>
<dbReference type="EMBL" id="JACBGI020000006">
    <property type="protein sequence ID" value="MBF6057701.1"/>
    <property type="molecule type" value="Genomic_DNA"/>
</dbReference>
<dbReference type="Pfam" id="PF20158">
    <property type="entry name" value="Cas5fv_helical"/>
    <property type="match status" value="1"/>
</dbReference>
<dbReference type="InterPro" id="IPR047583">
    <property type="entry name" value="Cas5fv"/>
</dbReference>
<keyword evidence="3" id="KW-1185">Reference proteome</keyword>
<evidence type="ECO:0000313" key="3">
    <source>
        <dbReference type="Proteomes" id="UP001193680"/>
    </source>
</evidence>
<evidence type="ECO:0000259" key="1">
    <source>
        <dbReference type="Pfam" id="PF20158"/>
    </source>
</evidence>
<name>A0ABS0BV45_9GAMM</name>
<dbReference type="RefSeq" id="WP_185977850.1">
    <property type="nucleotide sequence ID" value="NZ_JACBGI020000006.1"/>
</dbReference>
<protein>
    <recommendedName>
        <fullName evidence="1">Cas5fv helical domain-containing protein</fullName>
    </recommendedName>
</protein>
<reference evidence="2 3" key="2">
    <citation type="submission" date="2020-11" db="EMBL/GenBank/DDBJ databases">
        <title>Sulfur oxidizing isolate from Hospital Hole Sinkhole.</title>
        <authorList>
            <person name="Scott K.M."/>
        </authorList>
    </citation>
    <scope>NUCLEOTIDE SEQUENCE [LARGE SCALE GENOMIC DNA]</scope>
    <source>
        <strain evidence="2 3">HH1</strain>
    </source>
</reference>
<gene>
    <name evidence="2" type="ORF">H8792_005045</name>
</gene>